<dbReference type="EMBL" id="SOZD01000002">
    <property type="protein sequence ID" value="TFF24939.1"/>
    <property type="molecule type" value="Genomic_DNA"/>
</dbReference>
<reference evidence="3 4" key="1">
    <citation type="submission" date="2019-03" db="EMBL/GenBank/DDBJ databases">
        <title>Jiella endophytica sp. nov., a novel endophytic bacterium isolated from root of Ficus microcarpa Linn. f.</title>
        <authorList>
            <person name="Tuo L."/>
        </authorList>
    </citation>
    <scope>NUCLEOTIDE SEQUENCE [LARGE SCALE GENOMIC DNA]</scope>
    <source>
        <strain evidence="3 4">CBS5Q-3</strain>
    </source>
</reference>
<accession>A0A4Y8RMZ7</accession>
<dbReference type="InterPro" id="IPR053853">
    <property type="entry name" value="FitA-like_RHH"/>
</dbReference>
<dbReference type="Gene3D" id="1.10.1220.10">
    <property type="entry name" value="Met repressor-like"/>
    <property type="match status" value="1"/>
</dbReference>
<protein>
    <submittedName>
        <fullName evidence="3">Plasmid stabilization protein</fullName>
    </submittedName>
</protein>
<feature type="region of interest" description="Disordered" evidence="1">
    <location>
        <begin position="46"/>
        <end position="114"/>
    </location>
</feature>
<dbReference type="GO" id="GO:0006355">
    <property type="term" value="P:regulation of DNA-templated transcription"/>
    <property type="evidence" value="ECO:0007669"/>
    <property type="project" value="InterPro"/>
</dbReference>
<dbReference type="InterPro" id="IPR013321">
    <property type="entry name" value="Arc_rbn_hlx_hlx"/>
</dbReference>
<dbReference type="SUPFAM" id="SSF47598">
    <property type="entry name" value="Ribbon-helix-helix"/>
    <property type="match status" value="1"/>
</dbReference>
<feature type="domain" description="Antitoxin FitA-like ribbon-helix-helix" evidence="2">
    <location>
        <begin position="3"/>
        <end position="40"/>
    </location>
</feature>
<comment type="caution">
    <text evidence="3">The sequence shown here is derived from an EMBL/GenBank/DDBJ whole genome shotgun (WGS) entry which is preliminary data.</text>
</comment>
<dbReference type="InterPro" id="IPR010985">
    <property type="entry name" value="Ribbon_hlx_hlx"/>
</dbReference>
<evidence type="ECO:0000313" key="4">
    <source>
        <dbReference type="Proteomes" id="UP000298179"/>
    </source>
</evidence>
<evidence type="ECO:0000256" key="1">
    <source>
        <dbReference type="SAM" id="MobiDB-lite"/>
    </source>
</evidence>
<dbReference type="OrthoDB" id="2389872at2"/>
<dbReference type="Pfam" id="PF22513">
    <property type="entry name" value="FitA-like_RHH"/>
    <property type="match status" value="1"/>
</dbReference>
<evidence type="ECO:0000259" key="2">
    <source>
        <dbReference type="Pfam" id="PF22513"/>
    </source>
</evidence>
<name>A0A4Y8RMZ7_9HYPH</name>
<dbReference type="Proteomes" id="UP000298179">
    <property type="component" value="Unassembled WGS sequence"/>
</dbReference>
<dbReference type="RefSeq" id="WP_134761108.1">
    <property type="nucleotide sequence ID" value="NZ_SOZD01000002.1"/>
</dbReference>
<gene>
    <name evidence="3" type="ORF">E3C22_06015</name>
</gene>
<keyword evidence="4" id="KW-1185">Reference proteome</keyword>
<evidence type="ECO:0000313" key="3">
    <source>
        <dbReference type="EMBL" id="TFF24939.1"/>
    </source>
</evidence>
<organism evidence="3 4">
    <name type="scientific">Jiella endophytica</name>
    <dbReference type="NCBI Taxonomy" id="2558362"/>
    <lineage>
        <taxon>Bacteria</taxon>
        <taxon>Pseudomonadati</taxon>
        <taxon>Pseudomonadota</taxon>
        <taxon>Alphaproteobacteria</taxon>
        <taxon>Hyphomicrobiales</taxon>
        <taxon>Aurantimonadaceae</taxon>
        <taxon>Jiella</taxon>
    </lineage>
</organism>
<sequence>MTSLTITNLDDKTTNQIIRMATRHGRSMEDEARVLLQQALEVIANQLSQESPAVPEGDRRENARHQPQPSAGSDPDTPPRGNLASRIRARFEPIGGVELDLPPREPGREPPSFD</sequence>
<dbReference type="AlphaFoldDB" id="A0A4Y8RMZ7"/>
<proteinExistence type="predicted"/>